<dbReference type="Proteomes" id="UP000000467">
    <property type="component" value="Chromosome"/>
</dbReference>
<organism evidence="1 2">
    <name type="scientific">Thermacetogenium phaeum (strain ATCC BAA-254 / DSM 26808 / PB)</name>
    <dbReference type="NCBI Taxonomy" id="1089553"/>
    <lineage>
        <taxon>Bacteria</taxon>
        <taxon>Bacillati</taxon>
        <taxon>Bacillota</taxon>
        <taxon>Clostridia</taxon>
        <taxon>Thermoanaerobacterales</taxon>
        <taxon>Thermoanaerobacteraceae</taxon>
        <taxon>Thermacetogenium</taxon>
    </lineage>
</organism>
<keyword evidence="2" id="KW-1185">Reference proteome</keyword>
<dbReference type="EMBL" id="CP003732">
    <property type="protein sequence ID" value="AFV11279.1"/>
    <property type="molecule type" value="Genomic_DNA"/>
</dbReference>
<name>K4LTC9_THEPS</name>
<evidence type="ECO:0000313" key="1">
    <source>
        <dbReference type="EMBL" id="AFV11279.1"/>
    </source>
</evidence>
<dbReference type="AlphaFoldDB" id="K4LTC9"/>
<dbReference type="KEGG" id="tpz:Tph_c10570"/>
<evidence type="ECO:0000313" key="2">
    <source>
        <dbReference type="Proteomes" id="UP000000467"/>
    </source>
</evidence>
<reference evidence="1 2" key="1">
    <citation type="journal article" date="2012" name="BMC Genomics">
        <title>Genome-guided analysis of physiological and morphological traits of the fermentative acetate oxidizer Thermacetogenium phaeum.</title>
        <authorList>
            <person name="Oehler D."/>
            <person name="Poehlein A."/>
            <person name="Leimbach A."/>
            <person name="Muller N."/>
            <person name="Daniel R."/>
            <person name="Gottschalk G."/>
            <person name="Schink B."/>
        </authorList>
    </citation>
    <scope>NUCLEOTIDE SEQUENCE [LARGE SCALE GENOMIC DNA]</scope>
    <source>
        <strain evidence="2">ATCC BAA-254 / DSM 26808 / PB</strain>
    </source>
</reference>
<sequence>MSPLTEAFDSAALSSRWGSDGVYFELYKLASEQKRLGKLRLNLERRMRSIDDRLAEIALAMQRLQSHPCLAKQNRTEV</sequence>
<dbReference type="STRING" id="1089553.Tph_c10570"/>
<dbReference type="RefSeq" id="WP_015050160.1">
    <property type="nucleotide sequence ID" value="NC_018870.1"/>
</dbReference>
<protein>
    <submittedName>
        <fullName evidence="1">Uncharacterized protein</fullName>
    </submittedName>
</protein>
<dbReference type="HOGENOM" id="CLU_2620908_0_0_9"/>
<proteinExistence type="predicted"/>
<accession>K4LTC9</accession>
<gene>
    <name evidence="1" type="ordered locus">Tph_c10570</name>
</gene>